<keyword evidence="2" id="KW-1185">Reference proteome</keyword>
<dbReference type="GeneID" id="60325024"/>
<gene>
    <name evidence="1" type="primary">56</name>
    <name evidence="1" type="ORF">SEA_MARSHAWN_56</name>
</gene>
<reference evidence="1 2" key="1">
    <citation type="submission" date="2019-08" db="EMBL/GenBank/DDBJ databases">
        <authorList>
            <person name="Tisher V."/>
            <person name="Wilcox J."/>
            <person name="Boggs D."/>
            <person name="Byrne M."/>
            <person name="Copriviza J."/>
            <person name="deSilva C."/>
            <person name="Devereaux C."/>
            <person name="Hart C."/>
            <person name="Holyfield W."/>
            <person name="Sciammas C."/>
            <person name="Splaine-Duchscherer K."/>
            <person name="Bonilla C."/>
            <person name="Ettinger A.-S.H."/>
            <person name="Ettinger W.F."/>
            <person name="Haydock J."/>
            <person name="Anders K.R."/>
            <person name="Garlena R.A."/>
            <person name="Russell D.A."/>
            <person name="Pope W.H."/>
            <person name="Jacobs-Sera D."/>
            <person name="Hatfull G.F."/>
        </authorList>
    </citation>
    <scope>NUCLEOTIDE SEQUENCE [LARGE SCALE GENOMIC DNA]</scope>
</reference>
<organism evidence="1 2">
    <name type="scientific">Mycobacterium phage Marshawn</name>
    <dbReference type="NCBI Taxonomy" id="2652423"/>
    <lineage>
        <taxon>Viruses</taxon>
        <taxon>Duplodnaviria</taxon>
        <taxon>Heunggongvirae</taxon>
        <taxon>Uroviricota</taxon>
        <taxon>Caudoviricetes</taxon>
        <taxon>Weiservirinae</taxon>
        <taxon>Anayavirus</taxon>
        <taxon>Anayavirus marshawn</taxon>
    </lineage>
</organism>
<sequence length="108" mass="12023">MTDSKRPWWADSEAVEAWCDHAEFDTAMAYLDGLAAAIEQRIAYLADDPAVAASSALAALDHATRPPVRFVVESWGGELIHTGRLFAVPEPELMPFQQDDWYERICNG</sequence>
<dbReference type="EMBL" id="MN284895">
    <property type="protein sequence ID" value="QFP94842.1"/>
    <property type="molecule type" value="Genomic_DNA"/>
</dbReference>
<evidence type="ECO:0000313" key="2">
    <source>
        <dbReference type="Proteomes" id="UP000325974"/>
    </source>
</evidence>
<dbReference type="KEGG" id="vg:60325024"/>
<dbReference type="RefSeq" id="YP_009953549.1">
    <property type="nucleotide sequence ID" value="NC_051623.1"/>
</dbReference>
<proteinExistence type="predicted"/>
<evidence type="ECO:0000313" key="1">
    <source>
        <dbReference type="EMBL" id="QFP94842.1"/>
    </source>
</evidence>
<accession>A0A5P8D8S8</accession>
<name>A0A5P8D8S8_9CAUD</name>
<protein>
    <submittedName>
        <fullName evidence="1">Uncharacterized protein</fullName>
    </submittedName>
</protein>
<dbReference type="Proteomes" id="UP000325974">
    <property type="component" value="Segment"/>
</dbReference>